<gene>
    <name evidence="3" type="ORF">FSB_LOCUS29453</name>
</gene>
<reference evidence="3" key="1">
    <citation type="submission" date="2018-02" db="EMBL/GenBank/DDBJ databases">
        <authorList>
            <person name="Cohen D.B."/>
            <person name="Kent A.D."/>
        </authorList>
    </citation>
    <scope>NUCLEOTIDE SEQUENCE</scope>
</reference>
<feature type="region of interest" description="Disordered" evidence="1">
    <location>
        <begin position="500"/>
        <end position="525"/>
    </location>
</feature>
<name>A0A2N9GQF2_FAGSY</name>
<evidence type="ECO:0000256" key="1">
    <source>
        <dbReference type="SAM" id="MobiDB-lite"/>
    </source>
</evidence>
<dbReference type="InterPro" id="IPR013103">
    <property type="entry name" value="RVT_2"/>
</dbReference>
<dbReference type="CDD" id="cd09272">
    <property type="entry name" value="RNase_HI_RT_Ty1"/>
    <property type="match status" value="1"/>
</dbReference>
<dbReference type="SUPFAM" id="SSF56672">
    <property type="entry name" value="DNA/RNA polymerases"/>
    <property type="match status" value="1"/>
</dbReference>
<proteinExistence type="predicted"/>
<organism evidence="3">
    <name type="scientific">Fagus sylvatica</name>
    <name type="common">Beechnut</name>
    <dbReference type="NCBI Taxonomy" id="28930"/>
    <lineage>
        <taxon>Eukaryota</taxon>
        <taxon>Viridiplantae</taxon>
        <taxon>Streptophyta</taxon>
        <taxon>Embryophyta</taxon>
        <taxon>Tracheophyta</taxon>
        <taxon>Spermatophyta</taxon>
        <taxon>Magnoliopsida</taxon>
        <taxon>eudicotyledons</taxon>
        <taxon>Gunneridae</taxon>
        <taxon>Pentapetalae</taxon>
        <taxon>rosids</taxon>
        <taxon>fabids</taxon>
        <taxon>Fagales</taxon>
        <taxon>Fagaceae</taxon>
        <taxon>Fagus</taxon>
    </lineage>
</organism>
<dbReference type="EMBL" id="OIVN01002215">
    <property type="protein sequence ID" value="SPD01571.1"/>
    <property type="molecule type" value="Genomic_DNA"/>
</dbReference>
<dbReference type="PANTHER" id="PTHR11439">
    <property type="entry name" value="GAG-POL-RELATED RETROTRANSPOSON"/>
    <property type="match status" value="1"/>
</dbReference>
<protein>
    <recommendedName>
        <fullName evidence="2">Reverse transcriptase Ty1/copia-type domain-containing protein</fullName>
    </recommendedName>
</protein>
<feature type="compositionally biased region" description="Basic and acidic residues" evidence="1">
    <location>
        <begin position="500"/>
        <end position="515"/>
    </location>
</feature>
<dbReference type="Pfam" id="PF07727">
    <property type="entry name" value="RVT_2"/>
    <property type="match status" value="1"/>
</dbReference>
<feature type="domain" description="Reverse transcriptase Ty1/copia-type" evidence="2">
    <location>
        <begin position="11"/>
        <end position="254"/>
    </location>
</feature>
<dbReference type="PANTHER" id="PTHR11439:SF450">
    <property type="entry name" value="REVERSE TRANSCRIPTASE TY1_COPIA-TYPE DOMAIN-CONTAINING PROTEIN"/>
    <property type="match status" value="1"/>
</dbReference>
<evidence type="ECO:0000313" key="3">
    <source>
        <dbReference type="EMBL" id="SPD01571.1"/>
    </source>
</evidence>
<accession>A0A2N9GQF2</accession>
<sequence length="525" mass="59208">MNVEFDALLKNQTWSLVPPSPNQNIVGCKWVFRIKRNADGSIERYKARLVAKGFHQQPGVDYDETYSPVIKPTTVRTILSIAISAGWCVRQIDIQNAFLHGHLSEEVYMTQPPGYNHPQLPNHICKLRKAIYGLKQAPRAWFSRLSNHLLALGFHSSKSDSSLFICRTDTIKIYVLIYVDDIIITSSSSVAIAQLLLSLQADFAVKDLGSLKFFLGVEVIPTTNGVLLSQQRYIKDILTRTKMLEAKPVTTPMASSTSLSAYEGEPFPDHTLFRSTVGALQYLSITRLDIAFCVNKLSQFMHKPTLTHWQSVKRLLRYLKHTIQFGLHIYRSSCNRLQAFSDADWAGNRDDRRSTGSFCVFLGKNLLSWSCRKQATVARSSTEAEYKALTNTAAEIKWMQSLFLELGLNLHAPPLLWCDNIGATYLSSNPVFHARTKHVEIDFHFVRDMVASKHLIVRFISSTDQLADLLTKPISSNRFLQLRTKLNVLSIPLGLRGRVMDKDRDSPSDKIKEESPLANNPPAAA</sequence>
<dbReference type="InterPro" id="IPR043502">
    <property type="entry name" value="DNA/RNA_pol_sf"/>
</dbReference>
<evidence type="ECO:0000259" key="2">
    <source>
        <dbReference type="Pfam" id="PF07727"/>
    </source>
</evidence>
<dbReference type="AlphaFoldDB" id="A0A2N9GQF2"/>